<evidence type="ECO:0000313" key="2">
    <source>
        <dbReference type="Proteomes" id="UP001469553"/>
    </source>
</evidence>
<name>A0ABV0Z1C3_9TELE</name>
<dbReference type="EMBL" id="JAHRIP010048229">
    <property type="protein sequence ID" value="MEQ2299567.1"/>
    <property type="molecule type" value="Genomic_DNA"/>
</dbReference>
<proteinExistence type="predicted"/>
<dbReference type="Proteomes" id="UP001469553">
    <property type="component" value="Unassembled WGS sequence"/>
</dbReference>
<sequence length="99" mass="11059">MGRCEGCQEEETVEHVVLRCGGYSAYRQILRERLKELGVKEFTLKSILGLGSKAQLRVLVSFLKDTGIYWRVWVVADPYSRTVGGGNAPLSRSPTTVKL</sequence>
<organism evidence="1 2">
    <name type="scientific">Ameca splendens</name>
    <dbReference type="NCBI Taxonomy" id="208324"/>
    <lineage>
        <taxon>Eukaryota</taxon>
        <taxon>Metazoa</taxon>
        <taxon>Chordata</taxon>
        <taxon>Craniata</taxon>
        <taxon>Vertebrata</taxon>
        <taxon>Euteleostomi</taxon>
        <taxon>Actinopterygii</taxon>
        <taxon>Neopterygii</taxon>
        <taxon>Teleostei</taxon>
        <taxon>Neoteleostei</taxon>
        <taxon>Acanthomorphata</taxon>
        <taxon>Ovalentaria</taxon>
        <taxon>Atherinomorphae</taxon>
        <taxon>Cyprinodontiformes</taxon>
        <taxon>Goodeidae</taxon>
        <taxon>Ameca</taxon>
    </lineage>
</organism>
<reference evidence="1 2" key="1">
    <citation type="submission" date="2021-06" db="EMBL/GenBank/DDBJ databases">
        <authorList>
            <person name="Palmer J.M."/>
        </authorList>
    </citation>
    <scope>NUCLEOTIDE SEQUENCE [LARGE SCALE GENOMIC DNA]</scope>
    <source>
        <strain evidence="1 2">AS_MEX2019</strain>
        <tissue evidence="1">Muscle</tissue>
    </source>
</reference>
<evidence type="ECO:0008006" key="3">
    <source>
        <dbReference type="Google" id="ProtNLM"/>
    </source>
</evidence>
<comment type="caution">
    <text evidence="1">The sequence shown here is derived from an EMBL/GenBank/DDBJ whole genome shotgun (WGS) entry which is preliminary data.</text>
</comment>
<protein>
    <recommendedName>
        <fullName evidence="3">Reverse transcriptase zinc-binding domain-containing protein</fullName>
    </recommendedName>
</protein>
<accession>A0ABV0Z1C3</accession>
<evidence type="ECO:0000313" key="1">
    <source>
        <dbReference type="EMBL" id="MEQ2299567.1"/>
    </source>
</evidence>
<keyword evidence="2" id="KW-1185">Reference proteome</keyword>
<gene>
    <name evidence="1" type="ORF">AMECASPLE_016513</name>
</gene>